<organism evidence="3 4">
    <name type="scientific">Clostridium chromiireducens</name>
    <dbReference type="NCBI Taxonomy" id="225345"/>
    <lineage>
        <taxon>Bacteria</taxon>
        <taxon>Bacillati</taxon>
        <taxon>Bacillota</taxon>
        <taxon>Clostridia</taxon>
        <taxon>Eubacteriales</taxon>
        <taxon>Clostridiaceae</taxon>
        <taxon>Clostridium</taxon>
    </lineage>
</organism>
<evidence type="ECO:0000259" key="2">
    <source>
        <dbReference type="Pfam" id="PF25425"/>
    </source>
</evidence>
<protein>
    <recommendedName>
        <fullName evidence="2">YfjL-like N-terminal domain-containing protein</fullName>
    </recommendedName>
</protein>
<evidence type="ECO:0000256" key="1">
    <source>
        <dbReference type="SAM" id="Phobius"/>
    </source>
</evidence>
<dbReference type="Pfam" id="PF25425">
    <property type="entry name" value="YfjL_N"/>
    <property type="match status" value="1"/>
</dbReference>
<evidence type="ECO:0000313" key="4">
    <source>
        <dbReference type="Proteomes" id="UP000191056"/>
    </source>
</evidence>
<feature type="transmembrane region" description="Helical" evidence="1">
    <location>
        <begin position="7"/>
        <end position="29"/>
    </location>
</feature>
<comment type="caution">
    <text evidence="3">The sequence shown here is derived from an EMBL/GenBank/DDBJ whole genome shotgun (WGS) entry which is preliminary data.</text>
</comment>
<dbReference type="InterPro" id="IPR057359">
    <property type="entry name" value="YfjL_N"/>
</dbReference>
<dbReference type="Proteomes" id="UP000191056">
    <property type="component" value="Unassembled WGS sequence"/>
</dbReference>
<gene>
    <name evidence="3" type="ORF">CLCHR_26250</name>
</gene>
<keyword evidence="1" id="KW-0472">Membrane</keyword>
<evidence type="ECO:0000313" key="3">
    <source>
        <dbReference type="EMBL" id="OPJ61121.1"/>
    </source>
</evidence>
<dbReference type="EMBL" id="MZGT01000033">
    <property type="protein sequence ID" value="OPJ61121.1"/>
    <property type="molecule type" value="Genomic_DNA"/>
</dbReference>
<dbReference type="PROSITE" id="PS51257">
    <property type="entry name" value="PROKAR_LIPOPROTEIN"/>
    <property type="match status" value="1"/>
</dbReference>
<feature type="domain" description="YfjL-like N-terminal" evidence="2">
    <location>
        <begin position="12"/>
        <end position="95"/>
    </location>
</feature>
<proteinExistence type="predicted"/>
<keyword evidence="4" id="KW-1185">Reference proteome</keyword>
<keyword evidence="1" id="KW-0812">Transmembrane</keyword>
<sequence length="239" mass="27176">MGKYRGVIISLGILIVIALAFSGCIYMSMNGLPWRIQQTKTVAQKYLSEMYPELKYKVNKSYYNPKFGDYVCSVTTVENMPVTFEVTVMDKNKIEDNYFESKVNLEAKNMVLSLIEESAPNMKIKYISVLEDAGADATSKSYSKYKSFTPGDSYPLKIDIIWNADEMSLDSFIDKTINIREILSKYNISVCGLYIKDNTNGYVIDLNGRIVNGTMEGNYNFTKDEIIANKVAYKIEKVE</sequence>
<keyword evidence="1" id="KW-1133">Transmembrane helix</keyword>
<dbReference type="RefSeq" id="WP_079440241.1">
    <property type="nucleotide sequence ID" value="NZ_MZGT01000033.1"/>
</dbReference>
<dbReference type="OrthoDB" id="1921219at2"/>
<dbReference type="STRING" id="225345.CLCHR_26250"/>
<accession>A0A1V4IM70</accession>
<name>A0A1V4IM70_9CLOT</name>
<reference evidence="3 4" key="1">
    <citation type="submission" date="2017-03" db="EMBL/GenBank/DDBJ databases">
        <title>Genome sequence of Clostridium chromiireducens DSM 23318.</title>
        <authorList>
            <person name="Poehlein A."/>
            <person name="Daniel R."/>
        </authorList>
    </citation>
    <scope>NUCLEOTIDE SEQUENCE [LARGE SCALE GENOMIC DNA]</scope>
    <source>
        <strain evidence="3 4">DSM 23318</strain>
    </source>
</reference>
<dbReference type="AlphaFoldDB" id="A0A1V4IM70"/>